<dbReference type="GO" id="GO:0016787">
    <property type="term" value="F:hydrolase activity"/>
    <property type="evidence" value="ECO:0007669"/>
    <property type="project" value="UniProtKB-KW"/>
</dbReference>
<dbReference type="Pfam" id="PF04203">
    <property type="entry name" value="Sortase"/>
    <property type="match status" value="1"/>
</dbReference>
<keyword evidence="4" id="KW-0472">Membrane</keyword>
<feature type="transmembrane region" description="Helical" evidence="4">
    <location>
        <begin position="20"/>
        <end position="42"/>
    </location>
</feature>
<dbReference type="SUPFAM" id="SSF63817">
    <property type="entry name" value="Sortase"/>
    <property type="match status" value="1"/>
</dbReference>
<evidence type="ECO:0000313" key="6">
    <source>
        <dbReference type="Proteomes" id="UP000320216"/>
    </source>
</evidence>
<dbReference type="InterPro" id="IPR042003">
    <property type="entry name" value="Sortase_E"/>
</dbReference>
<evidence type="ECO:0000313" key="5">
    <source>
        <dbReference type="EMBL" id="QDZ16877.1"/>
    </source>
</evidence>
<organism evidence="5 6">
    <name type="scientific">Humibacter ginsenosidimutans</name>
    <dbReference type="NCBI Taxonomy" id="2599293"/>
    <lineage>
        <taxon>Bacteria</taxon>
        <taxon>Bacillati</taxon>
        <taxon>Actinomycetota</taxon>
        <taxon>Actinomycetes</taxon>
        <taxon>Micrococcales</taxon>
        <taxon>Microbacteriaceae</taxon>
        <taxon>Humibacter</taxon>
    </lineage>
</organism>
<sequence>MRDRARKAKRSRRRVSVVGVIGELLVTAGVLVLLFIGWQTWWQSGVLAAQQNNAAAQQSKQFLDQAKDAPTPTPTPTTAADGTKTVSYGTPPVMKAPGFAQSFAVIYVPRFGADWKRTIRESVDVDAVLNSYDAGVGHYTSTAMPGGVGNFAIAAHDTGYGNTFIDVSKLQVGDAIYIQTKDGYYTYRFRNMEYIAPNAVQVLYPVPQVQGSPASERYITMTTCNPPYHAQERIAAFGVFESWQPLSAGPPKEIAAAVRSN</sequence>
<dbReference type="Gene3D" id="2.40.260.10">
    <property type="entry name" value="Sortase"/>
    <property type="match status" value="1"/>
</dbReference>
<keyword evidence="1" id="KW-0378">Hydrolase</keyword>
<dbReference type="InterPro" id="IPR023365">
    <property type="entry name" value="Sortase_dom-sf"/>
</dbReference>
<feature type="active site" description="Proton donor/acceptor" evidence="2">
    <location>
        <position position="156"/>
    </location>
</feature>
<feature type="region of interest" description="Disordered" evidence="3">
    <location>
        <begin position="66"/>
        <end position="85"/>
    </location>
</feature>
<feature type="active site" description="Acyl-thioester intermediate" evidence="2">
    <location>
        <position position="224"/>
    </location>
</feature>
<reference evidence="5 6" key="1">
    <citation type="submission" date="2019-07" db="EMBL/GenBank/DDBJ databases">
        <title>Full genome sequence of Humibacter sp. WJ7-1.</title>
        <authorList>
            <person name="Im W.-T."/>
        </authorList>
    </citation>
    <scope>NUCLEOTIDE SEQUENCE [LARGE SCALE GENOMIC DNA]</scope>
    <source>
        <strain evidence="5 6">WJ7-1</strain>
    </source>
</reference>
<gene>
    <name evidence="5" type="ORF">FPZ11_12985</name>
</gene>
<dbReference type="CDD" id="cd05830">
    <property type="entry name" value="Sortase_E"/>
    <property type="match status" value="1"/>
</dbReference>
<dbReference type="OrthoDB" id="5242879at2"/>
<dbReference type="Proteomes" id="UP000320216">
    <property type="component" value="Chromosome"/>
</dbReference>
<keyword evidence="6" id="KW-1185">Reference proteome</keyword>
<evidence type="ECO:0000256" key="3">
    <source>
        <dbReference type="SAM" id="MobiDB-lite"/>
    </source>
</evidence>
<feature type="compositionally biased region" description="Low complexity" evidence="3">
    <location>
        <begin position="76"/>
        <end position="85"/>
    </location>
</feature>
<accession>A0A5B8M8M2</accession>
<dbReference type="InterPro" id="IPR005754">
    <property type="entry name" value="Sortase"/>
</dbReference>
<dbReference type="EMBL" id="CP042305">
    <property type="protein sequence ID" value="QDZ16877.1"/>
    <property type="molecule type" value="Genomic_DNA"/>
</dbReference>
<dbReference type="AlphaFoldDB" id="A0A5B8M8M2"/>
<keyword evidence="4" id="KW-0812">Transmembrane</keyword>
<dbReference type="NCBIfam" id="NF033747">
    <property type="entry name" value="class_E_sortase"/>
    <property type="match status" value="1"/>
</dbReference>
<evidence type="ECO:0000256" key="1">
    <source>
        <dbReference type="ARBA" id="ARBA00022801"/>
    </source>
</evidence>
<evidence type="ECO:0000256" key="2">
    <source>
        <dbReference type="PIRSR" id="PIRSR605754-1"/>
    </source>
</evidence>
<name>A0A5B8M8M2_9MICO</name>
<evidence type="ECO:0000256" key="4">
    <source>
        <dbReference type="SAM" id="Phobius"/>
    </source>
</evidence>
<proteinExistence type="predicted"/>
<dbReference type="KEGG" id="huw:FPZ11_12985"/>
<keyword evidence="4" id="KW-1133">Transmembrane helix</keyword>
<protein>
    <submittedName>
        <fullName evidence="5">Class E sortase</fullName>
    </submittedName>
</protein>
<dbReference type="InterPro" id="IPR053465">
    <property type="entry name" value="Sortase_Class_E"/>
</dbReference>